<keyword evidence="5 17" id="KW-0820">tRNA-binding</keyword>
<evidence type="ECO:0000256" key="13">
    <source>
        <dbReference type="ARBA" id="ARBA00022884"/>
    </source>
</evidence>
<dbReference type="KEGG" id="eac:EAL2_c16310"/>
<feature type="active site" description="Proton acceptor" evidence="18">
    <location>
        <position position="327"/>
    </location>
</feature>
<dbReference type="PROSITE" id="PS01277">
    <property type="entry name" value="RIBONUCLEASE_PH"/>
    <property type="match status" value="1"/>
</dbReference>
<dbReference type="SUPFAM" id="SSF55666">
    <property type="entry name" value="Ribonuclease PH domain 2-like"/>
    <property type="match status" value="1"/>
</dbReference>
<dbReference type="HOGENOM" id="CLU_046108_1_1_9"/>
<evidence type="ECO:0000313" key="23">
    <source>
        <dbReference type="Proteomes" id="UP000019591"/>
    </source>
</evidence>
<evidence type="ECO:0000256" key="10">
    <source>
        <dbReference type="ARBA" id="ARBA00022741"/>
    </source>
</evidence>
<dbReference type="GO" id="GO:0000175">
    <property type="term" value="F:3'-5'-RNA exonuclease activity"/>
    <property type="evidence" value="ECO:0007669"/>
    <property type="project" value="UniProtKB-UniRule"/>
</dbReference>
<dbReference type="SUPFAM" id="SSF52972">
    <property type="entry name" value="ITPase-like"/>
    <property type="match status" value="1"/>
</dbReference>
<dbReference type="GO" id="GO:0008033">
    <property type="term" value="P:tRNA processing"/>
    <property type="evidence" value="ECO:0007669"/>
    <property type="project" value="UniProtKB-UniRule"/>
</dbReference>
<evidence type="ECO:0000256" key="19">
    <source>
        <dbReference type="RuleBase" id="RU003781"/>
    </source>
</evidence>
<evidence type="ECO:0000259" key="21">
    <source>
        <dbReference type="Pfam" id="PF03725"/>
    </source>
</evidence>
<dbReference type="STRING" id="1286171.EAL2_c16310"/>
<proteinExistence type="inferred from homology"/>
<comment type="subunit">
    <text evidence="3 18">Homodimer.</text>
</comment>
<reference evidence="22 23" key="1">
    <citation type="journal article" date="2014" name="Genome Announc.">
        <title>Complete Genome Sequence of Amino Acid-Utilizing Eubacterium acidaminophilum al-2 (DSM 3953).</title>
        <authorList>
            <person name="Poehlein A."/>
            <person name="Andreesen J.R."/>
            <person name="Daniel R."/>
        </authorList>
    </citation>
    <scope>NUCLEOTIDE SEQUENCE [LARGE SCALE GENOMIC DNA]</scope>
    <source>
        <strain evidence="22 23">DSM 3953</strain>
    </source>
</reference>
<evidence type="ECO:0000256" key="16">
    <source>
        <dbReference type="ARBA" id="ARBA00052017"/>
    </source>
</evidence>
<dbReference type="Pfam" id="PF01725">
    <property type="entry name" value="Ham1p_like"/>
    <property type="match status" value="1"/>
</dbReference>
<comment type="catalytic activity">
    <reaction evidence="18">
        <text>ITP + H2O = IMP + diphosphate + H(+)</text>
        <dbReference type="Rhea" id="RHEA:29399"/>
        <dbReference type="ChEBI" id="CHEBI:15377"/>
        <dbReference type="ChEBI" id="CHEBI:15378"/>
        <dbReference type="ChEBI" id="CHEBI:33019"/>
        <dbReference type="ChEBI" id="CHEBI:58053"/>
        <dbReference type="ChEBI" id="CHEBI:61402"/>
        <dbReference type="EC" id="3.6.1.66"/>
    </reaction>
</comment>
<dbReference type="PATRIC" id="fig|1286171.3.peg.1582"/>
<dbReference type="GO" id="GO:0009022">
    <property type="term" value="F:tRNA nucleotidyltransferase activity"/>
    <property type="evidence" value="ECO:0007669"/>
    <property type="project" value="UniProtKB-UniRule"/>
</dbReference>
<comment type="function">
    <text evidence="17">Phosphorolytic 3'-5' exoribonuclease that plays an important role in tRNA 3'-end maturation. Removes nucleotide residues following the 3'-CCA terminus of tRNAs; can also add nucleotides to the ends of RNA molecules by using nucleoside diphosphates as substrates, but this may not be physiologically important. Probably plays a role in initiation of 16S rRNA degradation (leading to ribosome degradation) during starvation.</text>
</comment>
<evidence type="ECO:0000256" key="11">
    <source>
        <dbReference type="ARBA" id="ARBA00022801"/>
    </source>
</evidence>
<feature type="binding site" evidence="18">
    <location>
        <begin position="410"/>
        <end position="413"/>
    </location>
    <ligand>
        <name>substrate</name>
    </ligand>
</feature>
<dbReference type="GO" id="GO:0009146">
    <property type="term" value="P:purine nucleoside triphosphate catabolic process"/>
    <property type="evidence" value="ECO:0007669"/>
    <property type="project" value="UniProtKB-UniRule"/>
</dbReference>
<protein>
    <recommendedName>
        <fullName evidence="17 18">Multifunctional fusion protein</fullName>
    </recommendedName>
    <domain>
        <recommendedName>
            <fullName evidence="18">dITP/XTP pyrophosphatase</fullName>
            <ecNumber evidence="18">3.6.1.66</ecNumber>
        </recommendedName>
        <alternativeName>
            <fullName evidence="18">Non-canonical purine NTP pyrophosphatase</fullName>
        </alternativeName>
        <alternativeName>
            <fullName evidence="18">Non-standard purine NTP pyrophosphatase</fullName>
        </alternativeName>
        <alternativeName>
            <fullName evidence="18">Nucleoside-triphosphate diphosphatase</fullName>
        </alternativeName>
        <alternativeName>
            <fullName evidence="18">Nucleoside-triphosphate pyrophosphatase</fullName>
            <shortName evidence="18">NTPase</shortName>
        </alternativeName>
    </domain>
    <domain>
        <recommendedName>
            <fullName evidence="17">Ribonuclease PH</fullName>
            <shortName evidence="17">RNase PH</shortName>
            <ecNumber evidence="17">2.7.7.56</ecNumber>
        </recommendedName>
        <alternativeName>
            <fullName evidence="17">tRNA nucleotidyltransferase</fullName>
        </alternativeName>
    </domain>
</protein>
<dbReference type="PANTHER" id="PTHR11953">
    <property type="entry name" value="EXOSOME COMPLEX COMPONENT"/>
    <property type="match status" value="1"/>
</dbReference>
<comment type="catalytic activity">
    <reaction evidence="16 18">
        <text>XTP + H2O = XMP + diphosphate + H(+)</text>
        <dbReference type="Rhea" id="RHEA:28610"/>
        <dbReference type="ChEBI" id="CHEBI:15377"/>
        <dbReference type="ChEBI" id="CHEBI:15378"/>
        <dbReference type="ChEBI" id="CHEBI:33019"/>
        <dbReference type="ChEBI" id="CHEBI:57464"/>
        <dbReference type="ChEBI" id="CHEBI:61314"/>
        <dbReference type="EC" id="3.6.1.66"/>
    </reaction>
</comment>
<dbReference type="Proteomes" id="UP000019591">
    <property type="component" value="Chromosome"/>
</dbReference>
<evidence type="ECO:0000256" key="5">
    <source>
        <dbReference type="ARBA" id="ARBA00022555"/>
    </source>
</evidence>
<keyword evidence="9 18" id="KW-0479">Metal-binding</keyword>
<comment type="subunit">
    <text evidence="17">Homohexameric ring arranged as a trimer of dimers.</text>
</comment>
<sequence length="455" mass="50515">MEESERMIQVRNDGRKFDQIRKVKITRNFTKYAEGSILIEIGDTKVLCTASVEEKVPPFLKNSGTGWITSEYSMLPRATGHRKIRESSRGKVEGRTQEIQRLIGRCLRSVVDLSKLGERTVWVDCDVLQADGGTRTASITGAYVALADAFYKLYAEGVIQEMPLKSFIAAVSVGIVGENEVLDLCYEEDSAAQVDMNIIMTDKGEFVELQGTAETHPFEKQQLFEMISLGEKGVRELINIQKEILGEEITNIIMRKKMEVVVATQNKGKLAEFSRILEDFNFQLISMSEAGLANLEIEETGSSFEENALIKAREVARLTGKIAIADDSGLMVDFLGGQPGVFSARFAGEDVTDEDNNKKLLELMSEAEEEDRSAKFVSVIAVVYPGGEEFTVKGTCKGKILRSPQGEGGFGYDPLFIASGQSQTFAQIKPELKNKISHRAKALDNMKKEFRKRLG</sequence>
<dbReference type="Pfam" id="PF01138">
    <property type="entry name" value="RNase_PH"/>
    <property type="match status" value="1"/>
</dbReference>
<evidence type="ECO:0000256" key="8">
    <source>
        <dbReference type="ARBA" id="ARBA00022695"/>
    </source>
</evidence>
<dbReference type="Gene3D" id="3.90.950.10">
    <property type="match status" value="1"/>
</dbReference>
<evidence type="ECO:0000313" key="22">
    <source>
        <dbReference type="EMBL" id="AHM56926.1"/>
    </source>
</evidence>
<dbReference type="EC" id="2.7.7.56" evidence="17"/>
<keyword evidence="7 17" id="KW-0819">tRNA processing</keyword>
<dbReference type="GO" id="GO:0046872">
    <property type="term" value="F:metal ion binding"/>
    <property type="evidence" value="ECO:0007669"/>
    <property type="project" value="UniProtKB-KW"/>
</dbReference>
<comment type="similarity">
    <text evidence="1 17">Belongs to the RNase PH family.</text>
</comment>
<dbReference type="GO" id="GO:0000049">
    <property type="term" value="F:tRNA binding"/>
    <property type="evidence" value="ECO:0007669"/>
    <property type="project" value="UniProtKB-UniRule"/>
</dbReference>
<evidence type="ECO:0000256" key="3">
    <source>
        <dbReference type="ARBA" id="ARBA00011738"/>
    </source>
</evidence>
<keyword evidence="8 17" id="KW-0548">Nucleotidyltransferase</keyword>
<evidence type="ECO:0000256" key="2">
    <source>
        <dbReference type="ARBA" id="ARBA00008023"/>
    </source>
</evidence>
<dbReference type="eggNOG" id="COG0127">
    <property type="taxonomic scope" value="Bacteria"/>
</dbReference>
<feature type="binding site" evidence="18">
    <location>
        <position position="298"/>
    </location>
    <ligand>
        <name>Mg(2+)</name>
        <dbReference type="ChEBI" id="CHEBI:18420"/>
    </ligand>
</feature>
<dbReference type="GO" id="GO:0031125">
    <property type="term" value="P:rRNA 3'-end processing"/>
    <property type="evidence" value="ECO:0007669"/>
    <property type="project" value="UniProtKB-ARBA"/>
</dbReference>
<keyword evidence="13" id="KW-0694">RNA-binding</keyword>
<dbReference type="GO" id="GO:0016075">
    <property type="term" value="P:rRNA catabolic process"/>
    <property type="evidence" value="ECO:0007669"/>
    <property type="project" value="UniProtKB-UniRule"/>
</dbReference>
<dbReference type="HAMAP" id="MF_01405">
    <property type="entry name" value="Non_canon_purine_NTPase"/>
    <property type="match status" value="1"/>
</dbReference>
<comment type="similarity">
    <text evidence="2 18 19">Belongs to the HAM1 NTPase family.</text>
</comment>
<dbReference type="SUPFAM" id="SSF54211">
    <property type="entry name" value="Ribosomal protein S5 domain 2-like"/>
    <property type="match status" value="1"/>
</dbReference>
<dbReference type="InterPro" id="IPR020568">
    <property type="entry name" value="Ribosomal_Su5_D2-typ_SF"/>
</dbReference>
<dbReference type="InterPro" id="IPR001247">
    <property type="entry name" value="ExoRNase_PH_dom1"/>
</dbReference>
<dbReference type="GO" id="GO:0036222">
    <property type="term" value="F:XTP diphosphatase activity"/>
    <property type="evidence" value="ECO:0007669"/>
    <property type="project" value="UniProtKB-UniRule"/>
</dbReference>
<dbReference type="FunFam" id="3.30.230.70:FF:000003">
    <property type="entry name" value="Ribonuclease PH"/>
    <property type="match status" value="1"/>
</dbReference>
<feature type="domain" description="Exoribonuclease phosphorolytic" evidence="21">
    <location>
        <begin position="167"/>
        <end position="232"/>
    </location>
</feature>
<dbReference type="NCBIfam" id="TIGR01966">
    <property type="entry name" value="RNasePH"/>
    <property type="match status" value="1"/>
</dbReference>
<keyword evidence="4 17" id="KW-0698">rRNA processing</keyword>
<feature type="domain" description="Exoribonuclease phosphorolytic" evidence="20">
    <location>
        <begin position="19"/>
        <end position="149"/>
    </location>
</feature>
<dbReference type="InterPro" id="IPR018336">
    <property type="entry name" value="RNase_PH_CS"/>
</dbReference>
<comment type="catalytic activity">
    <reaction evidence="15 18">
        <text>dITP + H2O = dIMP + diphosphate + H(+)</text>
        <dbReference type="Rhea" id="RHEA:28342"/>
        <dbReference type="ChEBI" id="CHEBI:15377"/>
        <dbReference type="ChEBI" id="CHEBI:15378"/>
        <dbReference type="ChEBI" id="CHEBI:33019"/>
        <dbReference type="ChEBI" id="CHEBI:61194"/>
        <dbReference type="ChEBI" id="CHEBI:61382"/>
        <dbReference type="EC" id="3.6.1.66"/>
    </reaction>
</comment>
<feature type="binding site" evidence="17">
    <location>
        <begin position="133"/>
        <end position="135"/>
    </location>
    <ligand>
        <name>phosphate</name>
        <dbReference type="ChEBI" id="CHEBI:43474"/>
        <note>substrate</note>
    </ligand>
</feature>
<dbReference type="NCBIfam" id="NF011397">
    <property type="entry name" value="PRK14822.1"/>
    <property type="match status" value="1"/>
</dbReference>
<dbReference type="Gene3D" id="3.30.230.70">
    <property type="entry name" value="GHMP Kinase, N-terminal domain"/>
    <property type="match status" value="1"/>
</dbReference>
<name>W8U7R9_PEPAC</name>
<dbReference type="InterPro" id="IPR050080">
    <property type="entry name" value="RNase_PH"/>
</dbReference>
<comment type="function">
    <text evidence="18">Pyrophosphatase that catalyzes the hydrolysis of nucleoside triphosphates to their monophosphate derivatives, with a high preference for the non-canonical purine nucleotides XTP (xanthosine triphosphate), dITP (deoxyinosine triphosphate) and ITP. Seems to function as a house-cleaning enzyme that removes non-canonical purine nucleotides from the nucleotide pool, thus preventing their incorporation into DNA/RNA and avoiding chromosomal lesions.</text>
</comment>
<evidence type="ECO:0000256" key="4">
    <source>
        <dbReference type="ARBA" id="ARBA00022552"/>
    </source>
</evidence>
<evidence type="ECO:0000256" key="1">
    <source>
        <dbReference type="ARBA" id="ARBA00006678"/>
    </source>
</evidence>
<dbReference type="InterPro" id="IPR020922">
    <property type="entry name" value="dITP/XTP_pyrophosphatase"/>
</dbReference>
<evidence type="ECO:0000256" key="17">
    <source>
        <dbReference type="HAMAP-Rule" id="MF_00564"/>
    </source>
</evidence>
<evidence type="ECO:0000256" key="6">
    <source>
        <dbReference type="ARBA" id="ARBA00022679"/>
    </source>
</evidence>
<keyword evidence="12 18" id="KW-0460">Magnesium</keyword>
<feature type="binding site" evidence="18">
    <location>
        <begin position="264"/>
        <end position="269"/>
    </location>
    <ligand>
        <name>substrate</name>
    </ligand>
</feature>
<dbReference type="AlphaFoldDB" id="W8U7R9"/>
<organism evidence="22 23">
    <name type="scientific">Peptoclostridium acidaminophilum DSM 3953</name>
    <dbReference type="NCBI Taxonomy" id="1286171"/>
    <lineage>
        <taxon>Bacteria</taxon>
        <taxon>Bacillati</taxon>
        <taxon>Bacillota</taxon>
        <taxon>Clostridia</taxon>
        <taxon>Peptostreptococcales</taxon>
        <taxon>Peptoclostridiaceae</taxon>
        <taxon>Peptoclostridium</taxon>
    </lineage>
</organism>
<dbReference type="NCBIfam" id="TIGR00042">
    <property type="entry name" value="RdgB/HAM1 family non-canonical purine NTP pyrophosphatase"/>
    <property type="match status" value="1"/>
</dbReference>
<dbReference type="Pfam" id="PF03725">
    <property type="entry name" value="RNase_PH_C"/>
    <property type="match status" value="1"/>
</dbReference>
<evidence type="ECO:0000256" key="7">
    <source>
        <dbReference type="ARBA" id="ARBA00022694"/>
    </source>
</evidence>
<keyword evidence="14 18" id="KW-0546">Nucleotide metabolism</keyword>
<feature type="binding site" evidence="18">
    <location>
        <position position="327"/>
    </location>
    <ligand>
        <name>Mg(2+)</name>
        <dbReference type="ChEBI" id="CHEBI:18420"/>
    </ligand>
</feature>
<dbReference type="InterPro" id="IPR027408">
    <property type="entry name" value="PNPase/RNase_PH_dom_sf"/>
</dbReference>
<dbReference type="InterPro" id="IPR002637">
    <property type="entry name" value="RdgB/HAM1"/>
</dbReference>
<keyword evidence="10 18" id="KW-0547">Nucleotide-binding</keyword>
<dbReference type="GO" id="GO:0017111">
    <property type="term" value="F:ribonucleoside triphosphate phosphatase activity"/>
    <property type="evidence" value="ECO:0007669"/>
    <property type="project" value="InterPro"/>
</dbReference>
<dbReference type="InterPro" id="IPR015847">
    <property type="entry name" value="ExoRNase_PH_dom2"/>
</dbReference>
<dbReference type="CDD" id="cd00515">
    <property type="entry name" value="HAM1"/>
    <property type="match status" value="1"/>
</dbReference>
<accession>W8U7R9</accession>
<feature type="binding site" evidence="18">
    <location>
        <begin position="438"/>
        <end position="439"/>
    </location>
    <ligand>
        <name>substrate</name>
    </ligand>
</feature>
<evidence type="ECO:0000256" key="9">
    <source>
        <dbReference type="ARBA" id="ARBA00022723"/>
    </source>
</evidence>
<comment type="cofactor">
    <cofactor evidence="18">
        <name>Mg(2+)</name>
        <dbReference type="ChEBI" id="CHEBI:18420"/>
    </cofactor>
    <text evidence="18">Binds 1 Mg(2+) ion per subunit.</text>
</comment>
<dbReference type="PANTHER" id="PTHR11953:SF0">
    <property type="entry name" value="EXOSOME COMPLEX COMPONENT RRP41"/>
    <property type="match status" value="1"/>
</dbReference>
<evidence type="ECO:0000259" key="20">
    <source>
        <dbReference type="Pfam" id="PF01138"/>
    </source>
</evidence>
<dbReference type="EC" id="3.6.1.66" evidence="18"/>
<dbReference type="FunFam" id="3.90.950.10:FF:000001">
    <property type="entry name" value="dITP/XTP pyrophosphatase"/>
    <property type="match status" value="1"/>
</dbReference>
<evidence type="ECO:0000256" key="15">
    <source>
        <dbReference type="ARBA" id="ARBA00051875"/>
    </source>
</evidence>
<dbReference type="GO" id="GO:0036220">
    <property type="term" value="F:ITP diphosphatase activity"/>
    <property type="evidence" value="ECO:0007669"/>
    <property type="project" value="UniProtKB-UniRule"/>
</dbReference>
<evidence type="ECO:0000256" key="14">
    <source>
        <dbReference type="ARBA" id="ARBA00023080"/>
    </source>
</evidence>
<dbReference type="GO" id="GO:0009117">
    <property type="term" value="P:nucleotide metabolic process"/>
    <property type="evidence" value="ECO:0007669"/>
    <property type="project" value="UniProtKB-KW"/>
</dbReference>
<dbReference type="eggNOG" id="COG0689">
    <property type="taxonomic scope" value="Bacteria"/>
</dbReference>
<dbReference type="GO" id="GO:0000166">
    <property type="term" value="F:nucleotide binding"/>
    <property type="evidence" value="ECO:0007669"/>
    <property type="project" value="UniProtKB-KW"/>
</dbReference>
<dbReference type="InterPro" id="IPR036345">
    <property type="entry name" value="ExoRNase_PH_dom2_sf"/>
</dbReference>
<feature type="binding site" evidence="18">
    <location>
        <position position="433"/>
    </location>
    <ligand>
        <name>substrate</name>
    </ligand>
</feature>
<keyword evidence="6 17" id="KW-0808">Transferase</keyword>
<keyword evidence="23" id="KW-1185">Reference proteome</keyword>
<dbReference type="CDD" id="cd11362">
    <property type="entry name" value="RNase_PH_bact"/>
    <property type="match status" value="1"/>
</dbReference>
<dbReference type="HAMAP" id="MF_00564">
    <property type="entry name" value="RNase_PH"/>
    <property type="match status" value="1"/>
</dbReference>
<comment type="catalytic activity">
    <reaction evidence="17">
        <text>tRNA(n+1) + phosphate = tRNA(n) + a ribonucleoside 5'-diphosphate</text>
        <dbReference type="Rhea" id="RHEA:10628"/>
        <dbReference type="Rhea" id="RHEA-COMP:17343"/>
        <dbReference type="Rhea" id="RHEA-COMP:17344"/>
        <dbReference type="ChEBI" id="CHEBI:43474"/>
        <dbReference type="ChEBI" id="CHEBI:57930"/>
        <dbReference type="ChEBI" id="CHEBI:173114"/>
        <dbReference type="EC" id="2.7.7.56"/>
    </reaction>
</comment>
<evidence type="ECO:0000256" key="18">
    <source>
        <dbReference type="HAMAP-Rule" id="MF_01405"/>
    </source>
</evidence>
<keyword evidence="11 18" id="KW-0378">Hydrolase</keyword>
<evidence type="ECO:0000256" key="12">
    <source>
        <dbReference type="ARBA" id="ARBA00022842"/>
    </source>
</evidence>
<dbReference type="EMBL" id="CP007452">
    <property type="protein sequence ID" value="AHM56926.1"/>
    <property type="molecule type" value="Genomic_DNA"/>
</dbReference>
<feature type="binding site" evidence="18">
    <location>
        <position position="328"/>
    </location>
    <ligand>
        <name>substrate</name>
    </ligand>
</feature>
<feature type="binding site" evidence="17">
    <location>
        <position position="95"/>
    </location>
    <ligand>
        <name>phosphate</name>
        <dbReference type="ChEBI" id="CHEBI:43474"/>
        <note>substrate</note>
    </ligand>
</feature>
<dbReference type="InterPro" id="IPR002381">
    <property type="entry name" value="RNase_PH_bac-type"/>
</dbReference>
<dbReference type="RefSeq" id="WP_084481044.1">
    <property type="nucleotide sequence ID" value="NZ_CP007452.1"/>
</dbReference>
<gene>
    <name evidence="17 22" type="primary">rph</name>
    <name evidence="22" type="ORF">EAL2_c16310</name>
</gene>
<dbReference type="GO" id="GO:0035870">
    <property type="term" value="F:dITP diphosphatase activity"/>
    <property type="evidence" value="ECO:0007669"/>
    <property type="project" value="UniProtKB-UniRule"/>
</dbReference>
<dbReference type="InterPro" id="IPR029001">
    <property type="entry name" value="ITPase-like_fam"/>
</dbReference>